<reference evidence="3 4" key="1">
    <citation type="submission" date="2016-07" db="EMBL/GenBank/DDBJ databases">
        <title>Complete genome sequence of the Lentzea guizhouensis DHS C013.</title>
        <authorList>
            <person name="Cao C."/>
        </authorList>
    </citation>
    <scope>NUCLEOTIDE SEQUENCE [LARGE SCALE GENOMIC DNA]</scope>
    <source>
        <strain evidence="3 4">DHS C013</strain>
    </source>
</reference>
<dbReference type="Pfam" id="PF13561">
    <property type="entry name" value="adh_short_C2"/>
    <property type="match status" value="1"/>
</dbReference>
<dbReference type="InterPro" id="IPR020904">
    <property type="entry name" value="Sc_DH/Rdtase_CS"/>
</dbReference>
<dbReference type="AlphaFoldDB" id="A0A1B2HF34"/>
<gene>
    <name evidence="3" type="ORF">BBK82_09760</name>
</gene>
<dbReference type="Gene3D" id="3.40.50.720">
    <property type="entry name" value="NAD(P)-binding Rossmann-like Domain"/>
    <property type="match status" value="1"/>
</dbReference>
<dbReference type="PANTHER" id="PTHR48107:SF7">
    <property type="entry name" value="RE15974P"/>
    <property type="match status" value="1"/>
</dbReference>
<dbReference type="STRING" id="1586287.BBK82_09760"/>
<protein>
    <submittedName>
        <fullName evidence="3">3-ketoacyl-ACP reductase</fullName>
    </submittedName>
</protein>
<dbReference type="GO" id="GO:0016614">
    <property type="term" value="F:oxidoreductase activity, acting on CH-OH group of donors"/>
    <property type="evidence" value="ECO:0007669"/>
    <property type="project" value="UniProtKB-ARBA"/>
</dbReference>
<proteinExistence type="inferred from homology"/>
<dbReference type="NCBIfam" id="NF009389">
    <property type="entry name" value="PRK12748.1"/>
    <property type="match status" value="1"/>
</dbReference>
<dbReference type="PROSITE" id="PS00061">
    <property type="entry name" value="ADH_SHORT"/>
    <property type="match status" value="1"/>
</dbReference>
<evidence type="ECO:0000256" key="2">
    <source>
        <dbReference type="ARBA" id="ARBA00023002"/>
    </source>
</evidence>
<comment type="similarity">
    <text evidence="1">Belongs to the short-chain dehydrogenases/reductases (SDR) family.</text>
</comment>
<sequence>MSVMGLLGGRVALVTGVSRRQGIGYAIASRLNGLGAELFLQYYAPYGGEMSREEDEVVHEIMRELDASAFGLDLAMADTPDTLVDAAVDAYGRVDVLVCNHARNGEDGALGELTAEMIDGHYAVNTRSSILLAQAFARHWKGTSGGRIVFLTSGQDLGPMPGEVAYAASKGALSSIVATLSHQLADRGITVNAVNPGPTDTGWAGPELTDFVNERMPHRRWGQPDDAARLVSWLCTDDAAWITGQVINSEGGFRR</sequence>
<dbReference type="PANTHER" id="PTHR48107">
    <property type="entry name" value="NADPH-DEPENDENT ALDEHYDE REDUCTASE-LIKE PROTEIN, CHLOROPLASTIC-RELATED"/>
    <property type="match status" value="1"/>
</dbReference>
<dbReference type="SUPFAM" id="SSF51735">
    <property type="entry name" value="NAD(P)-binding Rossmann-fold domains"/>
    <property type="match status" value="1"/>
</dbReference>
<accession>A0A1B2HF34</accession>
<keyword evidence="4" id="KW-1185">Reference proteome</keyword>
<keyword evidence="2" id="KW-0560">Oxidoreductase</keyword>
<organism evidence="3 4">
    <name type="scientific">Lentzea guizhouensis</name>
    <dbReference type="NCBI Taxonomy" id="1586287"/>
    <lineage>
        <taxon>Bacteria</taxon>
        <taxon>Bacillati</taxon>
        <taxon>Actinomycetota</taxon>
        <taxon>Actinomycetes</taxon>
        <taxon>Pseudonocardiales</taxon>
        <taxon>Pseudonocardiaceae</taxon>
        <taxon>Lentzea</taxon>
    </lineage>
</organism>
<dbReference type="KEGG" id="led:BBK82_09760"/>
<dbReference type="Proteomes" id="UP000093053">
    <property type="component" value="Chromosome"/>
</dbReference>
<dbReference type="EMBL" id="CP016793">
    <property type="protein sequence ID" value="ANZ36306.1"/>
    <property type="molecule type" value="Genomic_DNA"/>
</dbReference>
<dbReference type="InterPro" id="IPR002347">
    <property type="entry name" value="SDR_fam"/>
</dbReference>
<name>A0A1B2HF34_9PSEU</name>
<evidence type="ECO:0000313" key="4">
    <source>
        <dbReference type="Proteomes" id="UP000093053"/>
    </source>
</evidence>
<dbReference type="InterPro" id="IPR036291">
    <property type="entry name" value="NAD(P)-bd_dom_sf"/>
</dbReference>
<evidence type="ECO:0000313" key="3">
    <source>
        <dbReference type="EMBL" id="ANZ36306.1"/>
    </source>
</evidence>
<dbReference type="CDD" id="cd05233">
    <property type="entry name" value="SDR_c"/>
    <property type="match status" value="1"/>
</dbReference>
<dbReference type="PRINTS" id="PR00081">
    <property type="entry name" value="GDHRDH"/>
</dbReference>
<dbReference type="OrthoDB" id="9803333at2"/>
<evidence type="ECO:0000256" key="1">
    <source>
        <dbReference type="ARBA" id="ARBA00006484"/>
    </source>
</evidence>